<keyword evidence="8" id="KW-0430">Lectin</keyword>
<dbReference type="GO" id="GO:0030246">
    <property type="term" value="F:carbohydrate binding"/>
    <property type="evidence" value="ECO:0007669"/>
    <property type="project" value="UniProtKB-KW"/>
</dbReference>
<keyword evidence="9 16" id="KW-0547">Nucleotide-binding</keyword>
<evidence type="ECO:0000256" key="8">
    <source>
        <dbReference type="ARBA" id="ARBA00022734"/>
    </source>
</evidence>
<feature type="region of interest" description="Disordered" evidence="17">
    <location>
        <begin position="272"/>
        <end position="299"/>
    </location>
</feature>
<accession>A0A166II54</accession>
<dbReference type="CDD" id="cd06899">
    <property type="entry name" value="lectin_legume_LecRK_Arcelin_ConA"/>
    <property type="match status" value="1"/>
</dbReference>
<sequence length="713" mass="78433">MVRRHLLAGCSVVITSLILLSMIHFAATLNFSYISFTPDDPEIEHDGDAFTSSRDIHITKSLNRQSALSSIGRVTYKQPLHLWDKASGNLTDFATRFTFVIDSEKRAKYGDGIAFFLVPNGTKNPLEGAGGVGLGLTNDSQPVNASANNKFVAVEFDIYSNYCDPENMSEHAGVDINSMISVAVVPWVNGSDSIKNGWTNEARISYASSSKNLSVSFRTGLDGDGSVSQQSFNFVVDLRDHLPDWVSVGFSAATGKSLSYNRIRSWEFNSSLESDEDKAGPTHPVTNVPSQSDPAAEGPAEGVILSNKKNKKMGLVVGLAVGGFVLVCAAGIYLILKKKKREEIENTIQVEDDFMDGEFEKGIGPKKFSYSALAMATSNFAQNEKLGEGGFGEVYKGFLREMNLDVAVKRVSRNSSQGIKEYASEVRIISRLRHKNLVQLIGWCHEQNNLLLVYEYMQNGSLDSHLFKGKSLLSWSTRYKIAQGLASVLLYLHEEWERYVVHRDIKSSNVMLDSSFNTKLGDFGLARFVDHDKGAQTTIVAGTRGYMAPECFVTGQASRESDVFSFGVVALEIACGRKPIDLMVVENERELVKWVWDLYGMEQILEAADPRLSGAYDEHQMQRLMIVGLWCAHPDSTTRPSIRQAIHVLNFDAPLPSLPRRMPVATYSTPLNFSSVSSESKATTQTSQTHSSAYSNGTDSSVSASAALLNNTI</sequence>
<feature type="compositionally biased region" description="Low complexity" evidence="17">
    <location>
        <begin position="680"/>
        <end position="693"/>
    </location>
</feature>
<keyword evidence="12 18" id="KW-1133">Transmembrane helix</keyword>
<dbReference type="InterPro" id="IPR001220">
    <property type="entry name" value="Legume_lectin_dom"/>
</dbReference>
<evidence type="ECO:0000256" key="2">
    <source>
        <dbReference type="ARBA" id="ARBA00008536"/>
    </source>
</evidence>
<dbReference type="Pfam" id="PF00139">
    <property type="entry name" value="Lectin_legB"/>
    <property type="match status" value="1"/>
</dbReference>
<feature type="binding site" evidence="16">
    <location>
        <position position="409"/>
    </location>
    <ligand>
        <name>ATP</name>
        <dbReference type="ChEBI" id="CHEBI:30616"/>
    </ligand>
</feature>
<evidence type="ECO:0000256" key="15">
    <source>
        <dbReference type="ARBA" id="ARBA00023180"/>
    </source>
</evidence>
<dbReference type="PROSITE" id="PS00107">
    <property type="entry name" value="PROTEIN_KINASE_ATP"/>
    <property type="match status" value="1"/>
</dbReference>
<dbReference type="FunFam" id="1.10.510.10:FF:000240">
    <property type="entry name" value="Lectin-domain containing receptor kinase A4.3"/>
    <property type="match status" value="1"/>
</dbReference>
<evidence type="ECO:0000256" key="10">
    <source>
        <dbReference type="ARBA" id="ARBA00022777"/>
    </source>
</evidence>
<dbReference type="STRING" id="79200.A0A166II54"/>
<dbReference type="SUPFAM" id="SSF56112">
    <property type="entry name" value="Protein kinase-like (PK-like)"/>
    <property type="match status" value="1"/>
</dbReference>
<evidence type="ECO:0000256" key="7">
    <source>
        <dbReference type="ARBA" id="ARBA00022729"/>
    </source>
</evidence>
<dbReference type="InterPro" id="IPR000985">
    <property type="entry name" value="Lectin_LegA_CS"/>
</dbReference>
<dbReference type="PROSITE" id="PS50011">
    <property type="entry name" value="PROTEIN_KINASE_DOM"/>
    <property type="match status" value="1"/>
</dbReference>
<keyword evidence="5" id="KW-0808">Transferase</keyword>
<keyword evidence="10" id="KW-0418">Kinase</keyword>
<dbReference type="EMBL" id="CP093343">
    <property type="protein sequence ID" value="WOG84860.1"/>
    <property type="molecule type" value="Genomic_DNA"/>
</dbReference>
<dbReference type="InterPro" id="IPR050528">
    <property type="entry name" value="L-type_Lectin-RKs"/>
</dbReference>
<keyword evidence="11 16" id="KW-0067">ATP-binding</keyword>
<dbReference type="FunFam" id="3.30.200.20:FF:000168">
    <property type="entry name" value="L-type lectin-domain containing receptor kinase IX.1"/>
    <property type="match status" value="1"/>
</dbReference>
<dbReference type="AlphaFoldDB" id="A0A166II54"/>
<dbReference type="OMA" id="QGRDNNA"/>
<dbReference type="Gramene" id="KZN11155">
    <property type="protein sequence ID" value="KZN11155"/>
    <property type="gene ID" value="DCAR_003811"/>
</dbReference>
<evidence type="ECO:0000256" key="17">
    <source>
        <dbReference type="SAM" id="MobiDB-lite"/>
    </source>
</evidence>
<dbReference type="Gene3D" id="1.10.510.10">
    <property type="entry name" value="Transferase(Phosphotransferase) domain 1"/>
    <property type="match status" value="1"/>
</dbReference>
<feature type="domain" description="Protein kinase" evidence="19">
    <location>
        <begin position="380"/>
        <end position="658"/>
    </location>
</feature>
<dbReference type="GO" id="GO:0004672">
    <property type="term" value="F:protein kinase activity"/>
    <property type="evidence" value="ECO:0007669"/>
    <property type="project" value="InterPro"/>
</dbReference>
<comment type="subcellular location">
    <subcellularLocation>
        <location evidence="1">Cell membrane</location>
        <topology evidence="1">Single-pass type I membrane protein</topology>
    </subcellularLocation>
</comment>
<evidence type="ECO:0000313" key="21">
    <source>
        <dbReference type="EMBL" id="WOG84860.1"/>
    </source>
</evidence>
<organism evidence="20">
    <name type="scientific">Daucus carota subsp. sativus</name>
    <name type="common">Carrot</name>
    <dbReference type="NCBI Taxonomy" id="79200"/>
    <lineage>
        <taxon>Eukaryota</taxon>
        <taxon>Viridiplantae</taxon>
        <taxon>Streptophyta</taxon>
        <taxon>Embryophyta</taxon>
        <taxon>Tracheophyta</taxon>
        <taxon>Spermatophyta</taxon>
        <taxon>Magnoliopsida</taxon>
        <taxon>eudicotyledons</taxon>
        <taxon>Gunneridae</taxon>
        <taxon>Pentapetalae</taxon>
        <taxon>asterids</taxon>
        <taxon>campanulids</taxon>
        <taxon>Apiales</taxon>
        <taxon>Apiaceae</taxon>
        <taxon>Apioideae</taxon>
        <taxon>Scandiceae</taxon>
        <taxon>Daucinae</taxon>
        <taxon>Daucus</taxon>
        <taxon>Daucus sect. Daucus</taxon>
    </lineage>
</organism>
<evidence type="ECO:0000256" key="6">
    <source>
        <dbReference type="ARBA" id="ARBA00022692"/>
    </source>
</evidence>
<dbReference type="GO" id="GO:0005886">
    <property type="term" value="C:plasma membrane"/>
    <property type="evidence" value="ECO:0007669"/>
    <property type="project" value="UniProtKB-SubCell"/>
</dbReference>
<keyword evidence="22" id="KW-1185">Reference proteome</keyword>
<feature type="region of interest" description="Disordered" evidence="17">
    <location>
        <begin position="674"/>
        <end position="700"/>
    </location>
</feature>
<keyword evidence="14" id="KW-0675">Receptor</keyword>
<dbReference type="PROSITE" id="PS00308">
    <property type="entry name" value="LECTIN_LEGUME_ALPHA"/>
    <property type="match status" value="1"/>
</dbReference>
<dbReference type="Gene3D" id="2.60.120.200">
    <property type="match status" value="1"/>
</dbReference>
<dbReference type="GO" id="GO:0005524">
    <property type="term" value="F:ATP binding"/>
    <property type="evidence" value="ECO:0007669"/>
    <property type="project" value="UniProtKB-UniRule"/>
</dbReference>
<dbReference type="GO" id="GO:0002229">
    <property type="term" value="P:defense response to oomycetes"/>
    <property type="evidence" value="ECO:0007669"/>
    <property type="project" value="UniProtKB-ARBA"/>
</dbReference>
<evidence type="ECO:0000256" key="1">
    <source>
        <dbReference type="ARBA" id="ARBA00004251"/>
    </source>
</evidence>
<comment type="similarity">
    <text evidence="2">In the N-terminal section; belongs to the leguminous lectin family.</text>
</comment>
<keyword evidence="7" id="KW-0732">Signal</keyword>
<evidence type="ECO:0000256" key="9">
    <source>
        <dbReference type="ARBA" id="ARBA00022741"/>
    </source>
</evidence>
<dbReference type="Proteomes" id="UP000077755">
    <property type="component" value="Chromosome 1"/>
</dbReference>
<evidence type="ECO:0000256" key="5">
    <source>
        <dbReference type="ARBA" id="ARBA00022679"/>
    </source>
</evidence>
<evidence type="ECO:0000256" key="12">
    <source>
        <dbReference type="ARBA" id="ARBA00022989"/>
    </source>
</evidence>
<evidence type="ECO:0000256" key="16">
    <source>
        <dbReference type="PROSITE-ProRule" id="PRU10141"/>
    </source>
</evidence>
<evidence type="ECO:0000256" key="3">
    <source>
        <dbReference type="ARBA" id="ARBA00010217"/>
    </source>
</evidence>
<dbReference type="InterPro" id="IPR000719">
    <property type="entry name" value="Prot_kinase_dom"/>
</dbReference>
<keyword evidence="4" id="KW-1003">Cell membrane</keyword>
<dbReference type="EMBL" id="LNRQ01000001">
    <property type="protein sequence ID" value="KZN11155.1"/>
    <property type="molecule type" value="Genomic_DNA"/>
</dbReference>
<evidence type="ECO:0000256" key="11">
    <source>
        <dbReference type="ARBA" id="ARBA00022840"/>
    </source>
</evidence>
<keyword evidence="15" id="KW-0325">Glycoprotein</keyword>
<dbReference type="KEGG" id="dcr:108223568"/>
<comment type="similarity">
    <text evidence="3">In the C-terminal section; belongs to the protein kinase superfamily. Ser/Thr protein kinase family.</text>
</comment>
<evidence type="ECO:0000259" key="19">
    <source>
        <dbReference type="PROSITE" id="PS50011"/>
    </source>
</evidence>
<keyword evidence="13 18" id="KW-0472">Membrane</keyword>
<dbReference type="SUPFAM" id="SSF49899">
    <property type="entry name" value="Concanavalin A-like lectins/glucanases"/>
    <property type="match status" value="1"/>
</dbReference>
<dbReference type="InterPro" id="IPR011009">
    <property type="entry name" value="Kinase-like_dom_sf"/>
</dbReference>
<dbReference type="InterPro" id="IPR008271">
    <property type="entry name" value="Ser/Thr_kinase_AS"/>
</dbReference>
<evidence type="ECO:0000256" key="13">
    <source>
        <dbReference type="ARBA" id="ARBA00023136"/>
    </source>
</evidence>
<dbReference type="InterPro" id="IPR017441">
    <property type="entry name" value="Protein_kinase_ATP_BS"/>
</dbReference>
<evidence type="ECO:0000256" key="4">
    <source>
        <dbReference type="ARBA" id="ARBA00022475"/>
    </source>
</evidence>
<reference evidence="20" key="1">
    <citation type="journal article" date="2016" name="Nat. Genet.">
        <title>A high-quality carrot genome assembly provides new insights into carotenoid accumulation and asterid genome evolution.</title>
        <authorList>
            <person name="Iorizzo M."/>
            <person name="Ellison S."/>
            <person name="Senalik D."/>
            <person name="Zeng P."/>
            <person name="Satapoomin P."/>
            <person name="Huang J."/>
            <person name="Bowman M."/>
            <person name="Iovene M."/>
            <person name="Sanseverino W."/>
            <person name="Cavagnaro P."/>
            <person name="Yildiz M."/>
            <person name="Macko-Podgorni A."/>
            <person name="Moranska E."/>
            <person name="Grzebelus E."/>
            <person name="Grzebelus D."/>
            <person name="Ashrafi H."/>
            <person name="Zheng Z."/>
            <person name="Cheng S."/>
            <person name="Spooner D."/>
            <person name="Van Deynze A."/>
            <person name="Simon P."/>
        </authorList>
    </citation>
    <scope>NUCLEOTIDE SEQUENCE [LARGE SCALE GENOMIC DNA]</scope>
    <source>
        <tissue evidence="20">Leaf</tissue>
    </source>
</reference>
<reference evidence="21" key="2">
    <citation type="submission" date="2022-03" db="EMBL/GenBank/DDBJ databases">
        <title>Draft title - Genomic analysis of global carrot germplasm unveils the trajectory of domestication and the origin of high carotenoid orange carrot.</title>
        <authorList>
            <person name="Iorizzo M."/>
            <person name="Ellison S."/>
            <person name="Senalik D."/>
            <person name="Macko-Podgorni A."/>
            <person name="Grzebelus D."/>
            <person name="Bostan H."/>
            <person name="Rolling W."/>
            <person name="Curaba J."/>
            <person name="Simon P."/>
        </authorList>
    </citation>
    <scope>NUCLEOTIDE SEQUENCE</scope>
    <source>
        <tissue evidence="21">Leaf</tissue>
    </source>
</reference>
<feature type="compositionally biased region" description="Polar residues" evidence="17">
    <location>
        <begin position="284"/>
        <end position="293"/>
    </location>
</feature>
<evidence type="ECO:0000313" key="20">
    <source>
        <dbReference type="EMBL" id="KZN11155.1"/>
    </source>
</evidence>
<name>A0A166II54_DAUCS</name>
<dbReference type="CDD" id="cd14066">
    <property type="entry name" value="STKc_IRAK"/>
    <property type="match status" value="1"/>
</dbReference>
<gene>
    <name evidence="20" type="ORF">DCAR_003811</name>
    <name evidence="21" type="ORF">DCAR_0104045</name>
</gene>
<evidence type="ECO:0000256" key="18">
    <source>
        <dbReference type="SAM" id="Phobius"/>
    </source>
</evidence>
<dbReference type="Gene3D" id="3.30.200.20">
    <property type="entry name" value="Phosphorylase Kinase, domain 1"/>
    <property type="match status" value="1"/>
</dbReference>
<dbReference type="PANTHER" id="PTHR27007">
    <property type="match status" value="1"/>
</dbReference>
<protein>
    <recommendedName>
        <fullName evidence="19">Protein kinase domain-containing protein</fullName>
    </recommendedName>
</protein>
<dbReference type="PROSITE" id="PS00108">
    <property type="entry name" value="PROTEIN_KINASE_ST"/>
    <property type="match status" value="1"/>
</dbReference>
<keyword evidence="6 18" id="KW-0812">Transmembrane</keyword>
<evidence type="ECO:0000256" key="14">
    <source>
        <dbReference type="ARBA" id="ARBA00023170"/>
    </source>
</evidence>
<dbReference type="SMART" id="SM00220">
    <property type="entry name" value="S_TKc"/>
    <property type="match status" value="1"/>
</dbReference>
<dbReference type="Pfam" id="PF00069">
    <property type="entry name" value="Pkinase"/>
    <property type="match status" value="1"/>
</dbReference>
<feature type="transmembrane region" description="Helical" evidence="18">
    <location>
        <begin position="313"/>
        <end position="336"/>
    </location>
</feature>
<evidence type="ECO:0000313" key="22">
    <source>
        <dbReference type="Proteomes" id="UP000077755"/>
    </source>
</evidence>
<dbReference type="InterPro" id="IPR013320">
    <property type="entry name" value="ConA-like_dom_sf"/>
</dbReference>
<proteinExistence type="inferred from homology"/>